<keyword evidence="3" id="KW-1185">Reference proteome</keyword>
<dbReference type="AlphaFoldDB" id="A0AB34I2E6"/>
<dbReference type="InterPro" id="IPR046803">
    <property type="entry name" value="DNAPKcs_CC1-2"/>
</dbReference>
<dbReference type="EMBL" id="JAIQCJ010000270">
    <property type="protein sequence ID" value="KAJ8797135.1"/>
    <property type="molecule type" value="Genomic_DNA"/>
</dbReference>
<protein>
    <recommendedName>
        <fullName evidence="1">DNA-dependent protein kinase catalytic subunit CC1/2 domain-containing protein</fullName>
    </recommendedName>
</protein>
<name>A0AB34I2E6_ESCRO</name>
<dbReference type="Proteomes" id="UP001159641">
    <property type="component" value="Unassembled WGS sequence"/>
</dbReference>
<gene>
    <name evidence="2" type="ORF">J1605_001945</name>
</gene>
<proteinExistence type="predicted"/>
<reference evidence="2 3" key="1">
    <citation type="submission" date="2022-11" db="EMBL/GenBank/DDBJ databases">
        <title>Whole genome sequence of Eschrichtius robustus ER-17-0199.</title>
        <authorList>
            <person name="Bruniche-Olsen A."/>
            <person name="Black A.N."/>
            <person name="Fields C.J."/>
            <person name="Walden K."/>
            <person name="Dewoody J.A."/>
        </authorList>
    </citation>
    <scope>NUCLEOTIDE SEQUENCE [LARGE SCALE GENOMIC DNA]</scope>
    <source>
        <strain evidence="2">ER-17-0199</strain>
        <tissue evidence="2">Blubber</tissue>
    </source>
</reference>
<comment type="caution">
    <text evidence="2">The sequence shown here is derived from an EMBL/GenBank/DDBJ whole genome shotgun (WGS) entry which is preliminary data.</text>
</comment>
<sequence>MSIDETRSNWEVSALSRAAQKGFTRDVLKHLKRTKNISSRFLKPRPLSTRCVPPRVLEQEVLAVVLRDAPSSPSLVNAVVAGIDSLAVQRLAGVFSKGESEPVTSKSTLRHEALSLEEIRVQVVQVLGRLGGQISKNLITAVSPEERARRCVAWDRERRLGFAVPFADMKPIIHLDPFLPRVTELALSAGDRQTKVLTDHPLWLDVAACELLHSIVMFMLGKATQMPDSGLGPPPMHQLYKRTFPVLLRLACDVDQVSA</sequence>
<evidence type="ECO:0000313" key="3">
    <source>
        <dbReference type="Proteomes" id="UP001159641"/>
    </source>
</evidence>
<dbReference type="Pfam" id="PF20502">
    <property type="entry name" value="DNAPKcs_CC1-2"/>
    <property type="match status" value="1"/>
</dbReference>
<organism evidence="2 3">
    <name type="scientific">Eschrichtius robustus</name>
    <name type="common">California gray whale</name>
    <name type="synonym">Eschrichtius gibbosus</name>
    <dbReference type="NCBI Taxonomy" id="9764"/>
    <lineage>
        <taxon>Eukaryota</taxon>
        <taxon>Metazoa</taxon>
        <taxon>Chordata</taxon>
        <taxon>Craniata</taxon>
        <taxon>Vertebrata</taxon>
        <taxon>Euteleostomi</taxon>
        <taxon>Mammalia</taxon>
        <taxon>Eutheria</taxon>
        <taxon>Laurasiatheria</taxon>
        <taxon>Artiodactyla</taxon>
        <taxon>Whippomorpha</taxon>
        <taxon>Cetacea</taxon>
        <taxon>Mysticeti</taxon>
        <taxon>Eschrichtiidae</taxon>
        <taxon>Eschrichtius</taxon>
    </lineage>
</organism>
<evidence type="ECO:0000313" key="2">
    <source>
        <dbReference type="EMBL" id="KAJ8797135.1"/>
    </source>
</evidence>
<accession>A0AB34I2E6</accession>
<feature type="domain" description="DNA-dependent protein kinase catalytic subunit CC1/2" evidence="1">
    <location>
        <begin position="234"/>
        <end position="258"/>
    </location>
</feature>
<evidence type="ECO:0000259" key="1">
    <source>
        <dbReference type="Pfam" id="PF20502"/>
    </source>
</evidence>